<keyword evidence="4" id="KW-0597">Phosphoprotein</keyword>
<evidence type="ECO:0000313" key="13">
    <source>
        <dbReference type="Proteomes" id="UP001431235"/>
    </source>
</evidence>
<dbReference type="InterPro" id="IPR005467">
    <property type="entry name" value="His_kinase_dom"/>
</dbReference>
<evidence type="ECO:0000256" key="4">
    <source>
        <dbReference type="ARBA" id="ARBA00022553"/>
    </source>
</evidence>
<keyword evidence="8 10" id="KW-1133">Transmembrane helix</keyword>
<dbReference type="PANTHER" id="PTHR45436">
    <property type="entry name" value="SENSOR HISTIDINE KINASE YKOH"/>
    <property type="match status" value="1"/>
</dbReference>
<dbReference type="EC" id="2.7.13.3" evidence="3"/>
<evidence type="ECO:0000256" key="1">
    <source>
        <dbReference type="ARBA" id="ARBA00000085"/>
    </source>
</evidence>
<dbReference type="InterPro" id="IPR004358">
    <property type="entry name" value="Sig_transdc_His_kin-like_C"/>
</dbReference>
<comment type="subcellular location">
    <subcellularLocation>
        <location evidence="2">Membrane</location>
    </subcellularLocation>
</comment>
<dbReference type="PROSITE" id="PS50109">
    <property type="entry name" value="HIS_KIN"/>
    <property type="match status" value="1"/>
</dbReference>
<keyword evidence="5" id="KW-0808">Transferase</keyword>
<comment type="caution">
    <text evidence="12">The sequence shown here is derived from an EMBL/GenBank/DDBJ whole genome shotgun (WGS) entry which is preliminary data.</text>
</comment>
<keyword evidence="9 10" id="KW-0472">Membrane</keyword>
<protein>
    <recommendedName>
        <fullName evidence="3">histidine kinase</fullName>
        <ecNumber evidence="3">2.7.13.3</ecNumber>
    </recommendedName>
</protein>
<evidence type="ECO:0000256" key="9">
    <source>
        <dbReference type="ARBA" id="ARBA00023136"/>
    </source>
</evidence>
<reference evidence="12 13" key="1">
    <citation type="submission" date="2021-08" db="EMBL/GenBank/DDBJ databases">
        <title>Novel members of of the genus Stenotrophomonas from differernt environment.</title>
        <authorList>
            <person name="Deng Y."/>
        </authorList>
    </citation>
    <scope>NUCLEOTIDE SEQUENCE [LARGE SCALE GENOMIC DNA]</scope>
    <source>
        <strain evidence="12 13">CPCC 101365</strain>
    </source>
</reference>
<accession>A0ABT0SJY8</accession>
<dbReference type="GO" id="GO:0016301">
    <property type="term" value="F:kinase activity"/>
    <property type="evidence" value="ECO:0007669"/>
    <property type="project" value="UniProtKB-KW"/>
</dbReference>
<organism evidence="12 13">
    <name type="scientific">Stenotrophomonas mori</name>
    <dbReference type="NCBI Taxonomy" id="2871096"/>
    <lineage>
        <taxon>Bacteria</taxon>
        <taxon>Pseudomonadati</taxon>
        <taxon>Pseudomonadota</taxon>
        <taxon>Gammaproteobacteria</taxon>
        <taxon>Lysobacterales</taxon>
        <taxon>Lysobacteraceae</taxon>
        <taxon>Stenotrophomonas</taxon>
    </lineage>
</organism>
<dbReference type="InterPro" id="IPR003594">
    <property type="entry name" value="HATPase_dom"/>
</dbReference>
<sequence length="423" mass="46677">MLHGLPRKIRTAFMLQALLASLALLLGGYLVLLVIKFGLVNAVLEEEAAHFWELHAASPVQPPPNTAMIRGYLLESGSSPMSLPRNLRGLAPGFHEMGASDQLVLVDEQPAGRLYLVFLRSQAQRMALWFGLVPVLLVLLAVYGASWVTYRVSHRAVSPVNWLARRVSQWDPLYPDASELSPERLPPDVQGEVRQLAAALRGMAGRIGDHVARERNFTRDASHELRTPLTVIRMASDMALASQALTPGLQRSLQRIQRAGQDMEALIDALLILAREANIEPQAEWIEVADVVRYEALSAAASLAGRPVELEVHVAAPCPLRVPPQVLHVVIGNLLRNACNYTEAGRVDVTVEADRLVVADTGIGMSQEALARIFEPFFRVEPERRKGHGLGMPIVYRLCERFGWKIQLQSTLGRGTTVTLQLH</sequence>
<dbReference type="Pfam" id="PF00512">
    <property type="entry name" value="HisKA"/>
    <property type="match status" value="1"/>
</dbReference>
<dbReference type="Gene3D" id="3.30.565.10">
    <property type="entry name" value="Histidine kinase-like ATPase, C-terminal domain"/>
    <property type="match status" value="1"/>
</dbReference>
<keyword evidence="13" id="KW-1185">Reference proteome</keyword>
<evidence type="ECO:0000256" key="10">
    <source>
        <dbReference type="SAM" id="Phobius"/>
    </source>
</evidence>
<feature type="transmembrane region" description="Helical" evidence="10">
    <location>
        <begin position="12"/>
        <end position="35"/>
    </location>
</feature>
<evidence type="ECO:0000256" key="8">
    <source>
        <dbReference type="ARBA" id="ARBA00022989"/>
    </source>
</evidence>
<evidence type="ECO:0000256" key="2">
    <source>
        <dbReference type="ARBA" id="ARBA00004370"/>
    </source>
</evidence>
<dbReference type="PRINTS" id="PR00344">
    <property type="entry name" value="BCTRLSENSOR"/>
</dbReference>
<dbReference type="SUPFAM" id="SSF47384">
    <property type="entry name" value="Homodimeric domain of signal transducing histidine kinase"/>
    <property type="match status" value="1"/>
</dbReference>
<keyword evidence="6 10" id="KW-0812">Transmembrane</keyword>
<evidence type="ECO:0000313" key="12">
    <source>
        <dbReference type="EMBL" id="MCL7715646.1"/>
    </source>
</evidence>
<name>A0ABT0SJY8_9GAMM</name>
<dbReference type="SMART" id="SM00388">
    <property type="entry name" value="HisKA"/>
    <property type="match status" value="1"/>
</dbReference>
<dbReference type="PANTHER" id="PTHR45436:SF16">
    <property type="entry name" value="HISTIDINE KINASE"/>
    <property type="match status" value="1"/>
</dbReference>
<feature type="domain" description="Histidine kinase" evidence="11">
    <location>
        <begin position="220"/>
        <end position="423"/>
    </location>
</feature>
<evidence type="ECO:0000259" key="11">
    <source>
        <dbReference type="PROSITE" id="PS50109"/>
    </source>
</evidence>
<evidence type="ECO:0000256" key="7">
    <source>
        <dbReference type="ARBA" id="ARBA00022777"/>
    </source>
</evidence>
<dbReference type="InterPro" id="IPR050428">
    <property type="entry name" value="TCS_sensor_his_kinase"/>
</dbReference>
<dbReference type="SMART" id="SM00387">
    <property type="entry name" value="HATPase_c"/>
    <property type="match status" value="1"/>
</dbReference>
<proteinExistence type="predicted"/>
<dbReference type="InterPro" id="IPR003661">
    <property type="entry name" value="HisK_dim/P_dom"/>
</dbReference>
<dbReference type="SUPFAM" id="SSF55874">
    <property type="entry name" value="ATPase domain of HSP90 chaperone/DNA topoisomerase II/histidine kinase"/>
    <property type="match status" value="1"/>
</dbReference>
<gene>
    <name evidence="12" type="ORF">K5L01_13450</name>
</gene>
<comment type="catalytic activity">
    <reaction evidence="1">
        <text>ATP + protein L-histidine = ADP + protein N-phospho-L-histidine.</text>
        <dbReference type="EC" id="2.7.13.3"/>
    </reaction>
</comment>
<evidence type="ECO:0000256" key="5">
    <source>
        <dbReference type="ARBA" id="ARBA00022679"/>
    </source>
</evidence>
<dbReference type="Pfam" id="PF02518">
    <property type="entry name" value="HATPase_c"/>
    <property type="match status" value="1"/>
</dbReference>
<dbReference type="EMBL" id="JAIKTS010000005">
    <property type="protein sequence ID" value="MCL7715646.1"/>
    <property type="molecule type" value="Genomic_DNA"/>
</dbReference>
<evidence type="ECO:0000256" key="6">
    <source>
        <dbReference type="ARBA" id="ARBA00022692"/>
    </source>
</evidence>
<feature type="transmembrane region" description="Helical" evidence="10">
    <location>
        <begin position="126"/>
        <end position="145"/>
    </location>
</feature>
<dbReference type="CDD" id="cd00082">
    <property type="entry name" value="HisKA"/>
    <property type="match status" value="1"/>
</dbReference>
<dbReference type="InterPro" id="IPR036097">
    <property type="entry name" value="HisK_dim/P_sf"/>
</dbReference>
<dbReference type="Proteomes" id="UP001431235">
    <property type="component" value="Unassembled WGS sequence"/>
</dbReference>
<evidence type="ECO:0000256" key="3">
    <source>
        <dbReference type="ARBA" id="ARBA00012438"/>
    </source>
</evidence>
<keyword evidence="7 12" id="KW-0418">Kinase</keyword>
<dbReference type="InterPro" id="IPR036890">
    <property type="entry name" value="HATPase_C_sf"/>
</dbReference>
<dbReference type="Gene3D" id="1.10.287.130">
    <property type="match status" value="1"/>
</dbReference>
<dbReference type="RefSeq" id="WP_250065123.1">
    <property type="nucleotide sequence ID" value="NZ_JAIKTS010000005.1"/>
</dbReference>